<dbReference type="InParanoid" id="B6IK25"/>
<keyword evidence="3" id="KW-1185">Reference proteome</keyword>
<feature type="region of interest" description="Disordered" evidence="1">
    <location>
        <begin position="40"/>
        <end position="70"/>
    </location>
</feature>
<dbReference type="Proteomes" id="UP000008549">
    <property type="component" value="Unassembled WGS sequence"/>
</dbReference>
<dbReference type="GeneID" id="68918901"/>
<reference evidence="2 3" key="2">
    <citation type="journal article" date="2011" name="PLoS Genet.">
        <title>Caenorhabditis briggsae recombinant inbred line genotypes reveal inter-strain incompatibility and the evolution of recombination.</title>
        <authorList>
            <person name="Ross J.A."/>
            <person name="Koboldt D.C."/>
            <person name="Staisch J.E."/>
            <person name="Chamberlin H.M."/>
            <person name="Gupta B.P."/>
            <person name="Miller R.D."/>
            <person name="Baird S.E."/>
            <person name="Haag E.S."/>
        </authorList>
    </citation>
    <scope>NUCLEOTIDE SEQUENCE [LARGE SCALE GENOMIC DNA]</scope>
    <source>
        <strain evidence="2 3">AF16</strain>
    </source>
</reference>
<dbReference type="EMBL" id="HE600961">
    <property type="protein sequence ID" value="CAS00255.1"/>
    <property type="molecule type" value="Genomic_DNA"/>
</dbReference>
<evidence type="ECO:0000313" key="2">
    <source>
        <dbReference type="EMBL" id="CAS00255.1"/>
    </source>
</evidence>
<organism evidence="2 3">
    <name type="scientific">Caenorhabditis briggsae</name>
    <dbReference type="NCBI Taxonomy" id="6238"/>
    <lineage>
        <taxon>Eukaryota</taxon>
        <taxon>Metazoa</taxon>
        <taxon>Ecdysozoa</taxon>
        <taxon>Nematoda</taxon>
        <taxon>Chromadorea</taxon>
        <taxon>Rhabditida</taxon>
        <taxon>Rhabditina</taxon>
        <taxon>Rhabditomorpha</taxon>
        <taxon>Rhabditoidea</taxon>
        <taxon>Rhabditidae</taxon>
        <taxon>Peloderinae</taxon>
        <taxon>Caenorhabditis</taxon>
    </lineage>
</organism>
<gene>
    <name evidence="2" type="ORF">CBG27448</name>
    <name evidence="2" type="ORF">CBG_27448</name>
</gene>
<dbReference type="AlphaFoldDB" id="B6IK25"/>
<dbReference type="KEGG" id="cbr:CBG_27448"/>
<sequence>MYWIRVWNAELIFNFQHPVRSFNDAIEWVILAIFIVKRPEEESEDDSVGESKSYALTDRRESIERNIQGK</sequence>
<reference evidence="2 3" key="1">
    <citation type="journal article" date="2003" name="PLoS Biol.">
        <title>The genome sequence of Caenorhabditis briggsae: a platform for comparative genomics.</title>
        <authorList>
            <person name="Stein L.D."/>
            <person name="Bao Z."/>
            <person name="Blasiar D."/>
            <person name="Blumenthal T."/>
            <person name="Brent M.R."/>
            <person name="Chen N."/>
            <person name="Chinwalla A."/>
            <person name="Clarke L."/>
            <person name="Clee C."/>
            <person name="Coghlan A."/>
            <person name="Coulson A."/>
            <person name="D'Eustachio P."/>
            <person name="Fitch D.H."/>
            <person name="Fulton L.A."/>
            <person name="Fulton R.E."/>
            <person name="Griffiths-Jones S."/>
            <person name="Harris T.W."/>
            <person name="Hillier L.W."/>
            <person name="Kamath R."/>
            <person name="Kuwabara P.E."/>
            <person name="Mardis E.R."/>
            <person name="Marra M.A."/>
            <person name="Miner T.L."/>
            <person name="Minx P."/>
            <person name="Mullikin J.C."/>
            <person name="Plumb R.W."/>
            <person name="Rogers J."/>
            <person name="Schein J.E."/>
            <person name="Sohrmann M."/>
            <person name="Spieth J."/>
            <person name="Stajich J.E."/>
            <person name="Wei C."/>
            <person name="Willey D."/>
            <person name="Wilson R.K."/>
            <person name="Durbin R."/>
            <person name="Waterston R.H."/>
        </authorList>
    </citation>
    <scope>NUCLEOTIDE SEQUENCE [LARGE SCALE GENOMIC DNA]</scope>
    <source>
        <strain evidence="2 3">AF16</strain>
    </source>
</reference>
<dbReference type="HOGENOM" id="CLU_2760106_0_0_1"/>
<evidence type="ECO:0000256" key="1">
    <source>
        <dbReference type="SAM" id="MobiDB-lite"/>
    </source>
</evidence>
<evidence type="ECO:0000313" key="3">
    <source>
        <dbReference type="Proteomes" id="UP000008549"/>
    </source>
</evidence>
<dbReference type="CTD" id="68918901"/>
<protein>
    <submittedName>
        <fullName evidence="2">Protein CBG27448</fullName>
    </submittedName>
</protein>
<accession>B6IK25</accession>
<dbReference type="RefSeq" id="XP_045099815.1">
    <property type="nucleotide sequence ID" value="XM_045238879.1"/>
</dbReference>
<name>B6IK25_CAEBR</name>
<proteinExistence type="predicted"/>